<dbReference type="InterPro" id="IPR003959">
    <property type="entry name" value="ATPase_AAA_core"/>
</dbReference>
<dbReference type="InterPro" id="IPR003593">
    <property type="entry name" value="AAA+_ATPase"/>
</dbReference>
<dbReference type="InterPro" id="IPR041546">
    <property type="entry name" value="ClpA/ClpB_AAA_lid"/>
</dbReference>
<comment type="caution">
    <text evidence="7">The sequence shown here is derived from an EMBL/GenBank/DDBJ whole genome shotgun (WGS) entry which is preliminary data.</text>
</comment>
<dbReference type="Gene3D" id="1.10.1780.10">
    <property type="entry name" value="Clp, N-terminal domain"/>
    <property type="match status" value="1"/>
</dbReference>
<dbReference type="Pfam" id="PF02861">
    <property type="entry name" value="Clp_N"/>
    <property type="match status" value="1"/>
</dbReference>
<reference evidence="7" key="2">
    <citation type="journal article" date="2021" name="Genome Biol. Evol.">
        <title>Developing a high-quality reference genome for a parasitic bivalve with doubly uniparental inheritance (Bivalvia: Unionida).</title>
        <authorList>
            <person name="Smith C.H."/>
        </authorList>
    </citation>
    <scope>NUCLEOTIDE SEQUENCE</scope>
    <source>
        <strain evidence="7">CHS0354</strain>
        <tissue evidence="7">Mantle</tissue>
    </source>
</reference>
<dbReference type="InterPro" id="IPR018368">
    <property type="entry name" value="ClpA/B_CS1"/>
</dbReference>
<dbReference type="Proteomes" id="UP001195483">
    <property type="component" value="Unassembled WGS sequence"/>
</dbReference>
<gene>
    <name evidence="7" type="ORF">CHS0354_001986</name>
</gene>
<keyword evidence="3" id="KW-0067">ATP-binding</keyword>
<dbReference type="FunFam" id="3.40.50.300:FF:000025">
    <property type="entry name" value="ATP-dependent Clp protease subunit"/>
    <property type="match status" value="1"/>
</dbReference>
<dbReference type="Gene3D" id="1.10.8.60">
    <property type="match status" value="2"/>
</dbReference>
<evidence type="ECO:0000313" key="8">
    <source>
        <dbReference type="Proteomes" id="UP001195483"/>
    </source>
</evidence>
<dbReference type="PRINTS" id="PR00300">
    <property type="entry name" value="CLPPROTEASEA"/>
</dbReference>
<keyword evidence="1" id="KW-0677">Repeat</keyword>
<evidence type="ECO:0000259" key="5">
    <source>
        <dbReference type="SMART" id="SM00382"/>
    </source>
</evidence>
<dbReference type="Pfam" id="PF07724">
    <property type="entry name" value="AAA_2"/>
    <property type="match status" value="1"/>
</dbReference>
<dbReference type="InterPro" id="IPR027417">
    <property type="entry name" value="P-loop_NTPase"/>
</dbReference>
<dbReference type="GO" id="GO:0005524">
    <property type="term" value="F:ATP binding"/>
    <property type="evidence" value="ECO:0007669"/>
    <property type="project" value="UniProtKB-KW"/>
</dbReference>
<dbReference type="GO" id="GO:0005737">
    <property type="term" value="C:cytoplasm"/>
    <property type="evidence" value="ECO:0007669"/>
    <property type="project" value="TreeGrafter"/>
</dbReference>
<evidence type="ECO:0000256" key="2">
    <source>
        <dbReference type="ARBA" id="ARBA00022741"/>
    </source>
</evidence>
<dbReference type="Gene3D" id="4.10.860.10">
    <property type="entry name" value="UVR domain"/>
    <property type="match status" value="1"/>
</dbReference>
<sequence length="783" mass="87812">MHNFDNIIRGALDLSHAEALKRKNPELTETHLLYGMIMNPQSTASKYLKGEIKVLEGLLDKLPRDPSVTMEKLRPNYKFQEWMTLASSESIKAGRDKITEADFLKFYKNFFPSIKINIPQDQASGEDAKSEVPDFLVNLNELANTGKLDPVIGRSKEIRRVQEILCRRTKNNPVIVGPPGVGKTAIVEGLAGLIVANQVPEAIQGRTIYALNMGILMSNTKYRGEFEEKIVGLINFLKSKGHETILFIDEIHLLIGAGKADGAMDAANLLKPALARGELHCIGATTFDEYKKYIESDSALERRFHKVKVDAPTCEDSIQILMGLKEKFEIHHGVEITDDAIVAAVYYSDQYISDRNLPDKAIDVLDEAAAGLKLSADSMPPEMQEHESLMKSKKVMLGSNPDNTALREEIKELEEEFMNMKITWDKNTMELRPRIQTQKTLEKAMNEGNFNEAGMLKNATIPKIEAEIASLNVSWKVSKKHIAEVIQRSTGVPVEKIMKSNQENIIELEKYLRSRIYGQNEALRQISDTLIAAHAGLVNTSRPIGSFLLLGPSGVGKTETAKAVTSFLFNSEKHMFRIDLSEYSEPHSVAKLIGAPPGYVGYERGGILTEAVRRNPYTVLLFDEIEKAHINFSDILLQILDDGRLTDTQGREVSFKNTIIFMTSNLKNYETYLKPELIGRIDAVLHYKPLGEDTVGMLIEKELEQLNKNLADREIKIALDDSIRNKIRASGYDERYGARPLKNSFSRSVIMPLSKYIVTHADIKGSYLLLNDEAGTVKLRKTD</sequence>
<dbReference type="AlphaFoldDB" id="A0AAE0T6P5"/>
<dbReference type="InterPro" id="IPR004176">
    <property type="entry name" value="Clp_R_N"/>
</dbReference>
<dbReference type="Pfam" id="PF17871">
    <property type="entry name" value="AAA_lid_9"/>
    <property type="match status" value="1"/>
</dbReference>
<dbReference type="SUPFAM" id="SSF52540">
    <property type="entry name" value="P-loop containing nucleoside triphosphate hydrolases"/>
    <property type="match status" value="2"/>
</dbReference>
<dbReference type="SMART" id="SM00382">
    <property type="entry name" value="AAA"/>
    <property type="match status" value="2"/>
</dbReference>
<evidence type="ECO:0000256" key="3">
    <source>
        <dbReference type="ARBA" id="ARBA00022840"/>
    </source>
</evidence>
<accession>A0AAE0T6P5</accession>
<proteinExistence type="predicted"/>
<dbReference type="InterPro" id="IPR019489">
    <property type="entry name" value="Clp_ATPase_C"/>
</dbReference>
<name>A0AAE0T6P5_9BIVA</name>
<dbReference type="InterPro" id="IPR036628">
    <property type="entry name" value="Clp_N_dom_sf"/>
</dbReference>
<dbReference type="Pfam" id="PF10431">
    <property type="entry name" value="ClpB_D2-small"/>
    <property type="match status" value="1"/>
</dbReference>
<evidence type="ECO:0000259" key="6">
    <source>
        <dbReference type="SMART" id="SM01086"/>
    </source>
</evidence>
<dbReference type="InterPro" id="IPR050130">
    <property type="entry name" value="ClpA_ClpB"/>
</dbReference>
<keyword evidence="4" id="KW-0143">Chaperone</keyword>
<dbReference type="GO" id="GO:0016887">
    <property type="term" value="F:ATP hydrolysis activity"/>
    <property type="evidence" value="ECO:0007669"/>
    <property type="project" value="InterPro"/>
</dbReference>
<reference evidence="7" key="1">
    <citation type="journal article" date="2021" name="Genome Biol. Evol.">
        <title>A High-Quality Reference Genome for a Parasitic Bivalve with Doubly Uniparental Inheritance (Bivalvia: Unionida).</title>
        <authorList>
            <person name="Smith C.H."/>
        </authorList>
    </citation>
    <scope>NUCLEOTIDE SEQUENCE</scope>
    <source>
        <strain evidence="7">CHS0354</strain>
    </source>
</reference>
<feature type="domain" description="Clp ATPase C-terminal" evidence="6">
    <location>
        <begin position="690"/>
        <end position="779"/>
    </location>
</feature>
<dbReference type="PROSITE" id="PS00870">
    <property type="entry name" value="CLPAB_1"/>
    <property type="match status" value="1"/>
</dbReference>
<dbReference type="PANTHER" id="PTHR11638:SF18">
    <property type="entry name" value="HEAT SHOCK PROTEIN 104"/>
    <property type="match status" value="1"/>
</dbReference>
<dbReference type="CDD" id="cd00009">
    <property type="entry name" value="AAA"/>
    <property type="match status" value="1"/>
</dbReference>
<keyword evidence="2" id="KW-0547">Nucleotide-binding</keyword>
<evidence type="ECO:0000256" key="1">
    <source>
        <dbReference type="ARBA" id="ARBA00022737"/>
    </source>
</evidence>
<evidence type="ECO:0000313" key="7">
    <source>
        <dbReference type="EMBL" id="KAK3604178.1"/>
    </source>
</evidence>
<keyword evidence="8" id="KW-1185">Reference proteome</keyword>
<dbReference type="PANTHER" id="PTHR11638">
    <property type="entry name" value="ATP-DEPENDENT CLP PROTEASE"/>
    <property type="match status" value="1"/>
</dbReference>
<protein>
    <submittedName>
        <fullName evidence="7">Uncharacterized protein</fullName>
    </submittedName>
</protein>
<dbReference type="Gene3D" id="3.40.50.300">
    <property type="entry name" value="P-loop containing nucleotide triphosphate hydrolases"/>
    <property type="match status" value="2"/>
</dbReference>
<dbReference type="EMBL" id="JAEAOA010000186">
    <property type="protein sequence ID" value="KAK3604178.1"/>
    <property type="molecule type" value="Genomic_DNA"/>
</dbReference>
<dbReference type="SUPFAM" id="SSF81923">
    <property type="entry name" value="Double Clp-N motif"/>
    <property type="match status" value="1"/>
</dbReference>
<feature type="domain" description="AAA+ ATPase" evidence="5">
    <location>
        <begin position="169"/>
        <end position="313"/>
    </location>
</feature>
<feature type="domain" description="AAA+ ATPase" evidence="5">
    <location>
        <begin position="543"/>
        <end position="691"/>
    </location>
</feature>
<reference evidence="7" key="3">
    <citation type="submission" date="2023-05" db="EMBL/GenBank/DDBJ databases">
        <authorList>
            <person name="Smith C.H."/>
        </authorList>
    </citation>
    <scope>NUCLEOTIDE SEQUENCE</scope>
    <source>
        <strain evidence="7">CHS0354</strain>
        <tissue evidence="7">Mantle</tissue>
    </source>
</reference>
<dbReference type="GO" id="GO:0034605">
    <property type="term" value="P:cellular response to heat"/>
    <property type="evidence" value="ECO:0007669"/>
    <property type="project" value="TreeGrafter"/>
</dbReference>
<evidence type="ECO:0000256" key="4">
    <source>
        <dbReference type="ARBA" id="ARBA00023186"/>
    </source>
</evidence>
<dbReference type="InterPro" id="IPR001270">
    <property type="entry name" value="ClpA/B"/>
</dbReference>
<dbReference type="SMART" id="SM01086">
    <property type="entry name" value="ClpB_D2-small"/>
    <property type="match status" value="1"/>
</dbReference>
<organism evidence="7 8">
    <name type="scientific">Potamilus streckersoni</name>
    <dbReference type="NCBI Taxonomy" id="2493646"/>
    <lineage>
        <taxon>Eukaryota</taxon>
        <taxon>Metazoa</taxon>
        <taxon>Spiralia</taxon>
        <taxon>Lophotrochozoa</taxon>
        <taxon>Mollusca</taxon>
        <taxon>Bivalvia</taxon>
        <taxon>Autobranchia</taxon>
        <taxon>Heteroconchia</taxon>
        <taxon>Palaeoheterodonta</taxon>
        <taxon>Unionida</taxon>
        <taxon>Unionoidea</taxon>
        <taxon>Unionidae</taxon>
        <taxon>Ambleminae</taxon>
        <taxon>Lampsilini</taxon>
        <taxon>Potamilus</taxon>
    </lineage>
</organism>
<dbReference type="Pfam" id="PF00004">
    <property type="entry name" value="AAA"/>
    <property type="match status" value="1"/>
</dbReference>
<dbReference type="CDD" id="cd19499">
    <property type="entry name" value="RecA-like_ClpB_Hsp104-like"/>
    <property type="match status" value="1"/>
</dbReference>